<name>A0AAV5R7N9_PICKL</name>
<dbReference type="InterPro" id="IPR003864">
    <property type="entry name" value="CSC1/OSCA1-like_7TM"/>
</dbReference>
<keyword evidence="11" id="KW-1185">Reference proteome</keyword>
<keyword evidence="6 7" id="KW-0472">Membrane</keyword>
<evidence type="ECO:0008006" key="12">
    <source>
        <dbReference type="Google" id="ProtNLM"/>
    </source>
</evidence>
<feature type="transmembrane region" description="Helical" evidence="7">
    <location>
        <begin position="329"/>
        <end position="348"/>
    </location>
</feature>
<feature type="domain" description="CSC1/OSCA1-like 7TM region" evidence="8">
    <location>
        <begin position="329"/>
        <end position="495"/>
    </location>
</feature>
<reference evidence="10 11" key="1">
    <citation type="journal article" date="2023" name="Elife">
        <title>Identification of key yeast species and microbe-microbe interactions impacting larval growth of Drosophila in the wild.</title>
        <authorList>
            <person name="Mure A."/>
            <person name="Sugiura Y."/>
            <person name="Maeda R."/>
            <person name="Honda K."/>
            <person name="Sakurai N."/>
            <person name="Takahashi Y."/>
            <person name="Watada M."/>
            <person name="Katoh T."/>
            <person name="Gotoh A."/>
            <person name="Gotoh Y."/>
            <person name="Taniguchi I."/>
            <person name="Nakamura K."/>
            <person name="Hayashi T."/>
            <person name="Katayama T."/>
            <person name="Uemura T."/>
            <person name="Hattori Y."/>
        </authorList>
    </citation>
    <scope>NUCLEOTIDE SEQUENCE [LARGE SCALE GENOMIC DNA]</scope>
    <source>
        <strain evidence="10 11">PK-24</strain>
    </source>
</reference>
<proteinExistence type="inferred from homology"/>
<gene>
    <name evidence="10" type="ORF">DAPK24_041340</name>
</gene>
<evidence type="ECO:0000313" key="11">
    <source>
        <dbReference type="Proteomes" id="UP001378960"/>
    </source>
</evidence>
<comment type="subcellular location">
    <subcellularLocation>
        <location evidence="1">Membrane</location>
        <topology evidence="1">Multi-pass membrane protein</topology>
    </subcellularLocation>
</comment>
<dbReference type="InterPro" id="IPR045122">
    <property type="entry name" value="Csc1-like"/>
</dbReference>
<keyword evidence="5 7" id="KW-1133">Transmembrane helix</keyword>
<feature type="transmembrane region" description="Helical" evidence="7">
    <location>
        <begin position="253"/>
        <end position="276"/>
    </location>
</feature>
<organism evidence="10 11">
    <name type="scientific">Pichia kluyveri</name>
    <name type="common">Yeast</name>
    <dbReference type="NCBI Taxonomy" id="36015"/>
    <lineage>
        <taxon>Eukaryota</taxon>
        <taxon>Fungi</taxon>
        <taxon>Dikarya</taxon>
        <taxon>Ascomycota</taxon>
        <taxon>Saccharomycotina</taxon>
        <taxon>Pichiomycetes</taxon>
        <taxon>Pichiales</taxon>
        <taxon>Pichiaceae</taxon>
        <taxon>Pichia</taxon>
    </lineage>
</organism>
<feature type="transmembrane region" description="Helical" evidence="7">
    <location>
        <begin position="296"/>
        <end position="317"/>
    </location>
</feature>
<evidence type="ECO:0000256" key="6">
    <source>
        <dbReference type="ARBA" id="ARBA00023136"/>
    </source>
</evidence>
<dbReference type="Pfam" id="PF13967">
    <property type="entry name" value="RSN1_TM"/>
    <property type="match status" value="1"/>
</dbReference>
<evidence type="ECO:0000259" key="9">
    <source>
        <dbReference type="Pfam" id="PF13967"/>
    </source>
</evidence>
<dbReference type="PANTHER" id="PTHR13018">
    <property type="entry name" value="PROBABLE MEMBRANE PROTEIN DUF221-RELATED"/>
    <property type="match status" value="1"/>
</dbReference>
<dbReference type="Pfam" id="PF02714">
    <property type="entry name" value="RSN1_7TM"/>
    <property type="match status" value="1"/>
</dbReference>
<keyword evidence="4 7" id="KW-0812">Transmembrane</keyword>
<accession>A0AAV5R7N9</accession>
<evidence type="ECO:0000313" key="10">
    <source>
        <dbReference type="EMBL" id="GMM47536.1"/>
    </source>
</evidence>
<evidence type="ECO:0000256" key="5">
    <source>
        <dbReference type="ARBA" id="ARBA00022989"/>
    </source>
</evidence>
<dbReference type="PANTHER" id="PTHR13018:SF20">
    <property type="entry name" value="SPORULATION-SPECIFIC PROTEIN 75"/>
    <property type="match status" value="1"/>
</dbReference>
<protein>
    <recommendedName>
        <fullName evidence="12">Amino acid transporter transmembrane domain-containing protein</fullName>
    </recommendedName>
</protein>
<feature type="transmembrane region" description="Helical" evidence="7">
    <location>
        <begin position="368"/>
        <end position="393"/>
    </location>
</feature>
<sequence>MKLNDIIELLKTSQEGSGNVVKAQGMSLEWVLSSMMYSKMKSNESINSNSNNNNISIIKYLQYEIRKKGDVIEWLDIEQFKHDNLNGYLFLRFVYVSLYFIVGLCVICIPILVGVNYGGGGDCTGMDVISMSNIKDDNSYKYVFHFGAATGVVLWFHYVYGHESRFLNEIKEEDDDDDIIEDSDVIIPKIIKKRPIIKGRRAPLIPIKGTSISIIGISPRGWSNDNNDNTNKKIIPITPSSPPSPAFTAIYKAFYTVISIIIVIAWVIPSAASAVLAGEISQQIKIFGPFTSFAEWVFPTIAFSTIASIGREMMIIMDKGVRIGDKNHWMFLFDTAQLIMVVFGGSNYDNNSNKNLNFTNNLLERATLAGNFFMAYFVVRGLTVLNGATLRGFELIKYLVINDDNTTDKLENTYCSSYAAICVAVCVTLLTSITAPIVLLFAAIHATLVVSAQTFWLGHVNVKKCNKGGLQQYRDAILHVKYGLYYMLIFLIAVFTRVEPVLSFLMATVAIVSYCSW</sequence>
<dbReference type="EMBL" id="BTGB01000009">
    <property type="protein sequence ID" value="GMM47536.1"/>
    <property type="molecule type" value="Genomic_DNA"/>
</dbReference>
<evidence type="ECO:0000256" key="4">
    <source>
        <dbReference type="ARBA" id="ARBA00022692"/>
    </source>
</evidence>
<feature type="transmembrane region" description="Helical" evidence="7">
    <location>
        <begin position="439"/>
        <end position="462"/>
    </location>
</feature>
<feature type="transmembrane region" description="Helical" evidence="7">
    <location>
        <begin position="89"/>
        <end position="112"/>
    </location>
</feature>
<feature type="transmembrane region" description="Helical" evidence="7">
    <location>
        <begin position="414"/>
        <end position="433"/>
    </location>
</feature>
<evidence type="ECO:0000256" key="3">
    <source>
        <dbReference type="ARBA" id="ARBA00022448"/>
    </source>
</evidence>
<keyword evidence="3" id="KW-0813">Transport</keyword>
<dbReference type="GO" id="GO:0005227">
    <property type="term" value="F:calcium-activated cation channel activity"/>
    <property type="evidence" value="ECO:0007669"/>
    <property type="project" value="InterPro"/>
</dbReference>
<feature type="transmembrane region" description="Helical" evidence="7">
    <location>
        <begin position="142"/>
        <end position="161"/>
    </location>
</feature>
<dbReference type="Proteomes" id="UP001378960">
    <property type="component" value="Unassembled WGS sequence"/>
</dbReference>
<comment type="caution">
    <text evidence="10">The sequence shown here is derived from an EMBL/GenBank/DDBJ whole genome shotgun (WGS) entry which is preliminary data.</text>
</comment>
<comment type="similarity">
    <text evidence="2">Belongs to the CSC1 (TC 1.A.17) family.</text>
</comment>
<dbReference type="AlphaFoldDB" id="A0AAV5R7N9"/>
<feature type="transmembrane region" description="Helical" evidence="7">
    <location>
        <begin position="483"/>
        <end position="514"/>
    </location>
</feature>
<evidence type="ECO:0000256" key="7">
    <source>
        <dbReference type="SAM" id="Phobius"/>
    </source>
</evidence>
<dbReference type="GO" id="GO:0005886">
    <property type="term" value="C:plasma membrane"/>
    <property type="evidence" value="ECO:0007669"/>
    <property type="project" value="TreeGrafter"/>
</dbReference>
<evidence type="ECO:0000259" key="8">
    <source>
        <dbReference type="Pfam" id="PF02714"/>
    </source>
</evidence>
<dbReference type="InterPro" id="IPR032880">
    <property type="entry name" value="CSC1/OSCA1-like_N"/>
</dbReference>
<evidence type="ECO:0000256" key="2">
    <source>
        <dbReference type="ARBA" id="ARBA00007779"/>
    </source>
</evidence>
<evidence type="ECO:0000256" key="1">
    <source>
        <dbReference type="ARBA" id="ARBA00004141"/>
    </source>
</evidence>
<feature type="domain" description="CSC1/OSCA1-like N-terminal transmembrane" evidence="9">
    <location>
        <begin position="81"/>
        <end position="160"/>
    </location>
</feature>